<feature type="signal peptide" evidence="7">
    <location>
        <begin position="1"/>
        <end position="26"/>
    </location>
</feature>
<evidence type="ECO:0000256" key="6">
    <source>
        <dbReference type="ARBA" id="ARBA00023237"/>
    </source>
</evidence>
<dbReference type="Gene3D" id="2.170.130.10">
    <property type="entry name" value="TonB-dependent receptor, plug domain"/>
    <property type="match status" value="1"/>
</dbReference>
<dbReference type="Pfam" id="PF07715">
    <property type="entry name" value="Plug"/>
    <property type="match status" value="1"/>
</dbReference>
<evidence type="ECO:0000256" key="2">
    <source>
        <dbReference type="ARBA" id="ARBA00022448"/>
    </source>
</evidence>
<dbReference type="Proteomes" id="UP000318946">
    <property type="component" value="Chromosome"/>
</dbReference>
<reference evidence="10" key="1">
    <citation type="submission" date="2019-06" db="EMBL/GenBank/DDBJ databases">
        <title>Alistipes onderdonkii subsp. vulgaris subsp. nov., Alistipes dispar sp. nov. and Alistipes communis sp. nov., isolated from human faeces, and creation of Alistipes onderdonkii subsp. onderdonkii subsp. nov.</title>
        <authorList>
            <person name="Sakamoto M."/>
            <person name="Ikeyama N."/>
            <person name="Ogata Y."/>
            <person name="Suda W."/>
            <person name="Iino T."/>
            <person name="Hattori M."/>
            <person name="Ohkuma M."/>
        </authorList>
    </citation>
    <scope>NUCLEOTIDE SEQUENCE [LARGE SCALE GENOMIC DNA]</scope>
    <source>
        <strain evidence="10">5CBH24</strain>
    </source>
</reference>
<dbReference type="PANTHER" id="PTHR30069:SF57">
    <property type="entry name" value="TONB-DEPENDENT RECEPTOR"/>
    <property type="match status" value="1"/>
</dbReference>
<dbReference type="GO" id="GO:0044718">
    <property type="term" value="P:siderophore transmembrane transport"/>
    <property type="evidence" value="ECO:0007669"/>
    <property type="project" value="TreeGrafter"/>
</dbReference>
<evidence type="ECO:0000256" key="5">
    <source>
        <dbReference type="ARBA" id="ARBA00023136"/>
    </source>
</evidence>
<dbReference type="SUPFAM" id="SSF56935">
    <property type="entry name" value="Porins"/>
    <property type="match status" value="1"/>
</dbReference>
<accession>A0A4Y1WSB2</accession>
<name>A0A4Y1WSB2_9BACT</name>
<keyword evidence="4" id="KW-0812">Transmembrane</keyword>
<evidence type="ECO:0000256" key="4">
    <source>
        <dbReference type="ARBA" id="ARBA00022692"/>
    </source>
</evidence>
<proteinExistence type="predicted"/>
<evidence type="ECO:0000256" key="3">
    <source>
        <dbReference type="ARBA" id="ARBA00022452"/>
    </source>
</evidence>
<dbReference type="EMBL" id="AP019735">
    <property type="protein sequence ID" value="BBL03149.1"/>
    <property type="molecule type" value="Genomic_DNA"/>
</dbReference>
<evidence type="ECO:0000256" key="7">
    <source>
        <dbReference type="SAM" id="SignalP"/>
    </source>
</evidence>
<evidence type="ECO:0000256" key="1">
    <source>
        <dbReference type="ARBA" id="ARBA00004571"/>
    </source>
</evidence>
<evidence type="ECO:0000313" key="10">
    <source>
        <dbReference type="Proteomes" id="UP000318946"/>
    </source>
</evidence>
<keyword evidence="10" id="KW-1185">Reference proteome</keyword>
<keyword evidence="9" id="KW-0176">Collagen</keyword>
<protein>
    <submittedName>
        <fullName evidence="9">Collagen-binding protein</fullName>
    </submittedName>
</protein>
<evidence type="ECO:0000313" key="9">
    <source>
        <dbReference type="EMBL" id="BBL03149.1"/>
    </source>
</evidence>
<dbReference type="Gene3D" id="2.60.40.1120">
    <property type="entry name" value="Carboxypeptidase-like, regulatory domain"/>
    <property type="match status" value="1"/>
</dbReference>
<dbReference type="PANTHER" id="PTHR30069">
    <property type="entry name" value="TONB-DEPENDENT OUTER MEMBRANE RECEPTOR"/>
    <property type="match status" value="1"/>
</dbReference>
<dbReference type="AlphaFoldDB" id="A0A4Y1WSB2"/>
<dbReference type="KEGG" id="acou:A5CBH24_04620"/>
<dbReference type="GO" id="GO:0015344">
    <property type="term" value="F:siderophore uptake transmembrane transporter activity"/>
    <property type="evidence" value="ECO:0007669"/>
    <property type="project" value="TreeGrafter"/>
</dbReference>
<organism evidence="9 10">
    <name type="scientific">Alistipes communis</name>
    <dbReference type="NCBI Taxonomy" id="2585118"/>
    <lineage>
        <taxon>Bacteria</taxon>
        <taxon>Pseudomonadati</taxon>
        <taxon>Bacteroidota</taxon>
        <taxon>Bacteroidia</taxon>
        <taxon>Bacteroidales</taxon>
        <taxon>Rikenellaceae</taxon>
        <taxon>Alistipes</taxon>
    </lineage>
</organism>
<keyword evidence="6" id="KW-0998">Cell outer membrane</keyword>
<evidence type="ECO:0000259" key="8">
    <source>
        <dbReference type="Pfam" id="PF07715"/>
    </source>
</evidence>
<keyword evidence="7" id="KW-0732">Signal</keyword>
<dbReference type="InterPro" id="IPR036942">
    <property type="entry name" value="Beta-barrel_TonB_sf"/>
</dbReference>
<feature type="chain" id="PRO_5021224064" evidence="7">
    <location>
        <begin position="27"/>
        <end position="797"/>
    </location>
</feature>
<sequence>MHCTSHMGKRLLLLLLSIGCCLAGFAAESYTLRGRVIDRLTRRPVAYAAVVLDGQGDKGASTDSTGRFAIERVRPGIYRLAASCIGYRNTLTPEYVVSAATPFIEIELVEDAAQLDAVTVTPTPFRRTAESPVGLQVIGLREIEKSPGANRDVSRIVRSYPGVSFSPVGYRNDLIVRGGGPSENVFYMDGIEIPNINHFATQGASGGPVSIVNADLVREISFYTGAFPADRAGALSSVLDFRLRDGDPEKHSFKATLGASEVSLSGNGPLSERTTYLFSVRQSYLQLLFKMLGLPFLPNYIDAQVKIKSKLSARDELTVLGLTGIDNMRLNTDEKGEEAEYLLSYLPRIRQETFTVGAVYRHYAGQHTQSVSLSHNYLNNRNLKYRDNDASSDENLMLRLRSVEQKTTLRGENRSWLGRWTLTEGVELNYRRYTNRTLQRLYGRETDFSDYDTRLGIAGWGLFFTAAYESSDKRFTASAGLRADGCDYSARMRQFWRQLSPRLSLAYALGDAWSVKGSAGIYHQLPPLTALGLRDNDGAWVNRSLRYMRVKALSAGIDWRLRDRLIVSLEGFRKGYDRIPLSLADGIPLVCKGDDYGTVGAEPLVSTAEGRAYGAELTARWQIPGKINLVGSATLFRSEYRNGQGRYVPSAWDNRYVVNLSGTYDLPRSWSVGARLSWIGGAPYTPYDEAKSSLVSAWDAQGRPYYDYACYNTERLAAFGQLDLRIDKTFYFHRCMLGIYIDLQNVTASRLERPDVLMSTGVIANPAAPADEQRYLMKYIGQSSGTLIPTLGVTVEF</sequence>
<dbReference type="InterPro" id="IPR037066">
    <property type="entry name" value="Plug_dom_sf"/>
</dbReference>
<feature type="domain" description="TonB-dependent receptor plug" evidence="8">
    <location>
        <begin position="129"/>
        <end position="229"/>
    </location>
</feature>
<keyword evidence="3" id="KW-1134">Transmembrane beta strand</keyword>
<gene>
    <name evidence="9" type="ORF">A5CBH24_04620</name>
</gene>
<dbReference type="Pfam" id="PF13620">
    <property type="entry name" value="CarboxypepD_reg"/>
    <property type="match status" value="1"/>
</dbReference>
<keyword evidence="2" id="KW-0813">Transport</keyword>
<keyword evidence="5" id="KW-0472">Membrane</keyword>
<comment type="subcellular location">
    <subcellularLocation>
        <location evidence="1">Cell outer membrane</location>
        <topology evidence="1">Multi-pass membrane protein</topology>
    </subcellularLocation>
</comment>
<dbReference type="Gene3D" id="2.40.170.20">
    <property type="entry name" value="TonB-dependent receptor, beta-barrel domain"/>
    <property type="match status" value="1"/>
</dbReference>
<dbReference type="InterPro" id="IPR039426">
    <property type="entry name" value="TonB-dep_rcpt-like"/>
</dbReference>
<dbReference type="InterPro" id="IPR008969">
    <property type="entry name" value="CarboxyPept-like_regulatory"/>
</dbReference>
<dbReference type="SUPFAM" id="SSF49464">
    <property type="entry name" value="Carboxypeptidase regulatory domain-like"/>
    <property type="match status" value="1"/>
</dbReference>
<dbReference type="GO" id="GO:0009279">
    <property type="term" value="C:cell outer membrane"/>
    <property type="evidence" value="ECO:0007669"/>
    <property type="project" value="UniProtKB-SubCell"/>
</dbReference>
<dbReference type="InterPro" id="IPR012910">
    <property type="entry name" value="Plug_dom"/>
</dbReference>